<name>A0A7J7INP9_9RHOD</name>
<evidence type="ECO:0000256" key="1">
    <source>
        <dbReference type="SAM" id="MobiDB-lite"/>
    </source>
</evidence>
<dbReference type="OrthoDB" id="10514863at2759"/>
<feature type="region of interest" description="Disordered" evidence="1">
    <location>
        <begin position="1"/>
        <end position="27"/>
    </location>
</feature>
<organism evidence="2 3">
    <name type="scientific">Cyanidiococcus yangmingshanensis</name>
    <dbReference type="NCBI Taxonomy" id="2690220"/>
    <lineage>
        <taxon>Eukaryota</taxon>
        <taxon>Rhodophyta</taxon>
        <taxon>Bangiophyceae</taxon>
        <taxon>Cyanidiales</taxon>
        <taxon>Cyanidiaceae</taxon>
        <taxon>Cyanidiococcus</taxon>
    </lineage>
</organism>
<dbReference type="AlphaFoldDB" id="A0A7J7INP9"/>
<reference evidence="2 3" key="1">
    <citation type="journal article" date="2020" name="J. Phycol.">
        <title>Comparative genome analysis reveals Cyanidiococcus gen. nov., a new extremophilic red algal genus sister to Cyanidioschyzon (Cyanidioschyzonaceae, Rhodophyta).</title>
        <authorList>
            <person name="Liu S.-L."/>
            <person name="Chiang Y.-R."/>
            <person name="Yoon H.S."/>
            <person name="Fu H.-Y."/>
        </authorList>
    </citation>
    <scope>NUCLEOTIDE SEQUENCE [LARGE SCALE GENOMIC DNA]</scope>
    <source>
        <strain evidence="2 3">THAL066</strain>
    </source>
</reference>
<sequence>MEVFEETEAGNSDAGLSRESTTEAYRAQPPALETLSVLWRQLNEAFDAGDSVGLEAYDQVLSERVPTTLLEQTWMEDALDRDQLGAHPWTYADLRFAHELATNGGLLRQPVLRSQIVKMLVDVAESEATGCRLPTSTGHRSKRTGTRAYAGLYRHRRSLAMKHGPRFVQLVRYIHNALGYITPMHVDALGLCVVHEAWTMAQTVVLARVPPFLLQVPSPCVVHHEDMLRFLFDAATVRFMTGAYRSAWRYLHLFWALEEVRSHDRHAEGTTVVQGTPMVPSIPIDKTIPLASWFALQPCVTSEMGVKRSELRIRAAQRYVCSELLVYGTIQDALPTALHSRSAGRFLTRYRALAEAFQTARTAGHIRFFEEFHRDHKDSFRLDGNEAWVLAVRLALGRLLVLGMARAHTALSPCALSEHTGIPASELEQVMATLCVESSWKQSAGLFWNRWFTTIIDFDPASQMVWFQRRSRQPSTHTTDARAAKTLQVHIPHHVLEEYWHHASFSYDTS</sequence>
<gene>
    <name evidence="2" type="ORF">F1559_000854</name>
</gene>
<keyword evidence="3" id="KW-1185">Reference proteome</keyword>
<comment type="caution">
    <text evidence="2">The sequence shown here is derived from an EMBL/GenBank/DDBJ whole genome shotgun (WGS) entry which is preliminary data.</text>
</comment>
<proteinExistence type="predicted"/>
<dbReference type="Proteomes" id="UP000530660">
    <property type="component" value="Unassembled WGS sequence"/>
</dbReference>
<evidence type="ECO:0000313" key="2">
    <source>
        <dbReference type="EMBL" id="KAF6004746.1"/>
    </source>
</evidence>
<dbReference type="EMBL" id="VWRR01000002">
    <property type="protein sequence ID" value="KAF6004746.1"/>
    <property type="molecule type" value="Genomic_DNA"/>
</dbReference>
<accession>A0A7J7INP9</accession>
<evidence type="ECO:0000313" key="3">
    <source>
        <dbReference type="Proteomes" id="UP000530660"/>
    </source>
</evidence>
<protein>
    <submittedName>
        <fullName evidence="2">Uncharacterized protein</fullName>
    </submittedName>
</protein>